<dbReference type="RefSeq" id="WP_154619697.1">
    <property type="nucleotide sequence ID" value="NZ_CBCTNG010000010.1"/>
</dbReference>
<dbReference type="Pfam" id="PF01248">
    <property type="entry name" value="Ribosomal_L7Ae"/>
    <property type="match status" value="1"/>
</dbReference>
<keyword evidence="2" id="KW-0689">Ribosomal protein</keyword>
<reference evidence="2 3" key="1">
    <citation type="submission" date="2019-08" db="EMBL/GenBank/DDBJ databases">
        <title>In-depth cultivation of the pig gut microbiome towards novel bacterial diversity and tailored functional studies.</title>
        <authorList>
            <person name="Wylensek D."/>
            <person name="Hitch T.C.A."/>
            <person name="Clavel T."/>
        </authorList>
    </citation>
    <scope>NUCLEOTIDE SEQUENCE [LARGE SCALE GENOMIC DNA]</scope>
    <source>
        <strain evidence="3">WCA-380-WT-3B3</strain>
    </source>
</reference>
<dbReference type="AlphaFoldDB" id="A0A6I2UWB5"/>
<gene>
    <name evidence="2" type="ORF">FYJ78_01845</name>
</gene>
<keyword evidence="2" id="KW-0687">Ribonucleoprotein</keyword>
<keyword evidence="3" id="KW-1185">Reference proteome</keyword>
<comment type="caution">
    <text evidence="2">The sequence shown here is derived from an EMBL/GenBank/DDBJ whole genome shotgun (WGS) entry which is preliminary data.</text>
</comment>
<protein>
    <submittedName>
        <fullName evidence="2">50S ribosomal protein L7ae-like protein</fullName>
    </submittedName>
</protein>
<evidence type="ECO:0000313" key="3">
    <source>
        <dbReference type="Proteomes" id="UP000430222"/>
    </source>
</evidence>
<organism evidence="2 3">
    <name type="scientific">Selenomonas montiformis</name>
    <dbReference type="NCBI Taxonomy" id="2652285"/>
    <lineage>
        <taxon>Bacteria</taxon>
        <taxon>Bacillati</taxon>
        <taxon>Bacillota</taxon>
        <taxon>Negativicutes</taxon>
        <taxon>Selenomonadales</taxon>
        <taxon>Selenomonadaceae</taxon>
        <taxon>Selenomonas</taxon>
    </lineage>
</organism>
<evidence type="ECO:0000313" key="2">
    <source>
        <dbReference type="EMBL" id="MSV23951.1"/>
    </source>
</evidence>
<dbReference type="EMBL" id="VUNL01000002">
    <property type="protein sequence ID" value="MSV23951.1"/>
    <property type="molecule type" value="Genomic_DNA"/>
</dbReference>
<accession>A0A6I2UWB5</accession>
<dbReference type="InterPro" id="IPR029064">
    <property type="entry name" value="Ribosomal_eL30-like_sf"/>
</dbReference>
<evidence type="ECO:0000259" key="1">
    <source>
        <dbReference type="Pfam" id="PF01248"/>
    </source>
</evidence>
<dbReference type="Gene3D" id="3.30.1330.30">
    <property type="match status" value="1"/>
</dbReference>
<name>A0A6I2UWB5_9FIRM</name>
<feature type="domain" description="Ribosomal protein eL8/eL30/eS12/Gadd45" evidence="1">
    <location>
        <begin position="8"/>
        <end position="79"/>
    </location>
</feature>
<dbReference type="GO" id="GO:0005840">
    <property type="term" value="C:ribosome"/>
    <property type="evidence" value="ECO:0007669"/>
    <property type="project" value="UniProtKB-KW"/>
</dbReference>
<dbReference type="Proteomes" id="UP000430222">
    <property type="component" value="Unassembled WGS sequence"/>
</dbReference>
<proteinExistence type="predicted"/>
<sequence length="81" mass="8775">MTLDTLKNANRVIGIKQVAKAVRRGAVREVFIADDAEERIVEPLRELCREQNVPTGRAETMEQLGKACGIEVSAAAAAVLI</sequence>
<dbReference type="InterPro" id="IPR004038">
    <property type="entry name" value="Ribosomal_eL8/eL30/eS12/Gad45"/>
</dbReference>
<dbReference type="SUPFAM" id="SSF55315">
    <property type="entry name" value="L30e-like"/>
    <property type="match status" value="1"/>
</dbReference>